<evidence type="ECO:0000256" key="2">
    <source>
        <dbReference type="SAM" id="Phobius"/>
    </source>
</evidence>
<evidence type="ECO:0000313" key="3">
    <source>
        <dbReference type="EMBL" id="GAA0860305.1"/>
    </source>
</evidence>
<evidence type="ECO:0008006" key="5">
    <source>
        <dbReference type="Google" id="ProtNLM"/>
    </source>
</evidence>
<accession>A0ABN1LU37</accession>
<evidence type="ECO:0000256" key="1">
    <source>
        <dbReference type="SAM" id="MobiDB-lite"/>
    </source>
</evidence>
<sequence length="87" mass="9415">MEFEIWYVFIGIAIALNISVSVFLIRRDDLETFQKGAQILIVWLIPFFAAIGLWMLNRSQDVPAKAHKSFGGGPQDSSGAGSAGGGD</sequence>
<dbReference type="EMBL" id="BAAAFD010000023">
    <property type="protein sequence ID" value="GAA0860305.1"/>
    <property type="molecule type" value="Genomic_DNA"/>
</dbReference>
<feature type="transmembrane region" description="Helical" evidence="2">
    <location>
        <begin position="6"/>
        <end position="25"/>
    </location>
</feature>
<name>A0ABN1LU37_9ALTE</name>
<protein>
    <recommendedName>
        <fullName evidence="5">Cardiolipin synthase N-terminal domain-containing protein</fullName>
    </recommendedName>
</protein>
<reference evidence="3 4" key="1">
    <citation type="journal article" date="2019" name="Int. J. Syst. Evol. Microbiol.">
        <title>The Global Catalogue of Microorganisms (GCM) 10K type strain sequencing project: providing services to taxonomists for standard genome sequencing and annotation.</title>
        <authorList>
            <consortium name="The Broad Institute Genomics Platform"/>
            <consortium name="The Broad Institute Genome Sequencing Center for Infectious Disease"/>
            <person name="Wu L."/>
            <person name="Ma J."/>
        </authorList>
    </citation>
    <scope>NUCLEOTIDE SEQUENCE [LARGE SCALE GENOMIC DNA]</scope>
    <source>
        <strain evidence="3 4">JCM 15896</strain>
    </source>
</reference>
<dbReference type="RefSeq" id="WP_343862675.1">
    <property type="nucleotide sequence ID" value="NZ_BAAAFD010000023.1"/>
</dbReference>
<feature type="region of interest" description="Disordered" evidence="1">
    <location>
        <begin position="64"/>
        <end position="87"/>
    </location>
</feature>
<organism evidence="3 4">
    <name type="scientific">Aliiglaciecola litoralis</name>
    <dbReference type="NCBI Taxonomy" id="582857"/>
    <lineage>
        <taxon>Bacteria</taxon>
        <taxon>Pseudomonadati</taxon>
        <taxon>Pseudomonadota</taxon>
        <taxon>Gammaproteobacteria</taxon>
        <taxon>Alteromonadales</taxon>
        <taxon>Alteromonadaceae</taxon>
        <taxon>Aliiglaciecola</taxon>
    </lineage>
</organism>
<keyword evidence="2" id="KW-1133">Transmembrane helix</keyword>
<keyword evidence="4" id="KW-1185">Reference proteome</keyword>
<gene>
    <name evidence="3" type="ORF">GCM10009114_36910</name>
</gene>
<comment type="caution">
    <text evidence="3">The sequence shown here is derived from an EMBL/GenBank/DDBJ whole genome shotgun (WGS) entry which is preliminary data.</text>
</comment>
<dbReference type="Proteomes" id="UP001500359">
    <property type="component" value="Unassembled WGS sequence"/>
</dbReference>
<keyword evidence="2" id="KW-0472">Membrane</keyword>
<proteinExistence type="predicted"/>
<evidence type="ECO:0000313" key="4">
    <source>
        <dbReference type="Proteomes" id="UP001500359"/>
    </source>
</evidence>
<feature type="transmembrane region" description="Helical" evidence="2">
    <location>
        <begin position="37"/>
        <end position="56"/>
    </location>
</feature>
<keyword evidence="2" id="KW-0812">Transmembrane</keyword>